<proteinExistence type="predicted"/>
<dbReference type="STRING" id="1314777.A0A164NJY4"/>
<dbReference type="AlphaFoldDB" id="A0A164NJY4"/>
<evidence type="ECO:0000313" key="1">
    <source>
        <dbReference type="EMBL" id="KZS87780.1"/>
    </source>
</evidence>
<dbReference type="Proteomes" id="UP000076722">
    <property type="component" value="Unassembled WGS sequence"/>
</dbReference>
<accession>A0A164NJY4</accession>
<protein>
    <submittedName>
        <fullName evidence="1">Uncharacterized protein</fullName>
    </submittedName>
</protein>
<gene>
    <name evidence="1" type="ORF">SISNIDRAFT_490745</name>
</gene>
<dbReference type="EMBL" id="KV419444">
    <property type="protein sequence ID" value="KZS87780.1"/>
    <property type="molecule type" value="Genomic_DNA"/>
</dbReference>
<dbReference type="InterPro" id="IPR036188">
    <property type="entry name" value="FAD/NAD-bd_sf"/>
</dbReference>
<evidence type="ECO:0000313" key="2">
    <source>
        <dbReference type="Proteomes" id="UP000076722"/>
    </source>
</evidence>
<sequence length="102" mass="11116">MLLSSSTSSNAKGVCGTLYFRLHFRAHFSDTEFIALDPNTGAWNVVRSEIDDVISEHAAKSGARLFQQTKVTSIDFAPDTPSPPPSATLSNGLIFIYSTVFF</sequence>
<organism evidence="1 2">
    <name type="scientific">Sistotremastrum niveocremeum HHB9708</name>
    <dbReference type="NCBI Taxonomy" id="1314777"/>
    <lineage>
        <taxon>Eukaryota</taxon>
        <taxon>Fungi</taxon>
        <taxon>Dikarya</taxon>
        <taxon>Basidiomycota</taxon>
        <taxon>Agaricomycotina</taxon>
        <taxon>Agaricomycetes</taxon>
        <taxon>Sistotremastrales</taxon>
        <taxon>Sistotremastraceae</taxon>
        <taxon>Sertulicium</taxon>
        <taxon>Sertulicium niveocremeum</taxon>
    </lineage>
</organism>
<keyword evidence="2" id="KW-1185">Reference proteome</keyword>
<dbReference type="Gene3D" id="3.50.50.60">
    <property type="entry name" value="FAD/NAD(P)-binding domain"/>
    <property type="match status" value="1"/>
</dbReference>
<reference evidence="1 2" key="1">
    <citation type="journal article" date="2016" name="Mol. Biol. Evol.">
        <title>Comparative Genomics of Early-Diverging Mushroom-Forming Fungi Provides Insights into the Origins of Lignocellulose Decay Capabilities.</title>
        <authorList>
            <person name="Nagy L.G."/>
            <person name="Riley R."/>
            <person name="Tritt A."/>
            <person name="Adam C."/>
            <person name="Daum C."/>
            <person name="Floudas D."/>
            <person name="Sun H."/>
            <person name="Yadav J.S."/>
            <person name="Pangilinan J."/>
            <person name="Larsson K.H."/>
            <person name="Matsuura K."/>
            <person name="Barry K."/>
            <person name="Labutti K."/>
            <person name="Kuo R."/>
            <person name="Ohm R.A."/>
            <person name="Bhattacharya S.S."/>
            <person name="Shirouzu T."/>
            <person name="Yoshinaga Y."/>
            <person name="Martin F.M."/>
            <person name="Grigoriev I.V."/>
            <person name="Hibbett D.S."/>
        </authorList>
    </citation>
    <scope>NUCLEOTIDE SEQUENCE [LARGE SCALE GENOMIC DNA]</scope>
    <source>
        <strain evidence="1 2">HHB9708</strain>
    </source>
</reference>
<name>A0A164NJY4_9AGAM</name>